<evidence type="ECO:0000313" key="2">
    <source>
        <dbReference type="EMBL" id="MBP2476188.1"/>
    </source>
</evidence>
<accession>A0ABS5AHY8</accession>
<evidence type="ECO:0000256" key="1">
    <source>
        <dbReference type="RuleBase" id="RU362001"/>
    </source>
</evidence>
<dbReference type="Gene3D" id="1.10.287.1060">
    <property type="entry name" value="ESAT-6-like"/>
    <property type="match status" value="1"/>
</dbReference>
<dbReference type="RefSeq" id="WP_158103309.1">
    <property type="nucleotide sequence ID" value="NZ_JAGIOO010000001.1"/>
</dbReference>
<comment type="caution">
    <text evidence="2">The sequence shown here is derived from an EMBL/GenBank/DDBJ whole genome shotgun (WGS) entry which is preliminary data.</text>
</comment>
<dbReference type="Proteomes" id="UP001519363">
    <property type="component" value="Unassembled WGS sequence"/>
</dbReference>
<comment type="similarity">
    <text evidence="1">Belongs to the WXG100 family.</text>
</comment>
<dbReference type="InterPro" id="IPR036689">
    <property type="entry name" value="ESAT-6-like_sf"/>
</dbReference>
<keyword evidence="3" id="KW-1185">Reference proteome</keyword>
<gene>
    <name evidence="2" type="ORF">JOF53_005060</name>
</gene>
<name>A0ABS5AHY8_9PSEU</name>
<dbReference type="Pfam" id="PF06013">
    <property type="entry name" value="WXG100"/>
    <property type="match status" value="1"/>
</dbReference>
<protein>
    <recommendedName>
        <fullName evidence="1">ESAT-6-like protein</fullName>
    </recommendedName>
</protein>
<dbReference type="EMBL" id="JAGIOO010000001">
    <property type="protein sequence ID" value="MBP2476188.1"/>
    <property type="molecule type" value="Genomic_DNA"/>
</dbReference>
<evidence type="ECO:0000313" key="3">
    <source>
        <dbReference type="Proteomes" id="UP001519363"/>
    </source>
</evidence>
<reference evidence="2 3" key="1">
    <citation type="submission" date="2021-03" db="EMBL/GenBank/DDBJ databases">
        <title>Sequencing the genomes of 1000 actinobacteria strains.</title>
        <authorList>
            <person name="Klenk H.-P."/>
        </authorList>
    </citation>
    <scope>NUCLEOTIDE SEQUENCE [LARGE SCALE GENOMIC DNA]</scope>
    <source>
        <strain evidence="2 3">DSM 44580</strain>
    </source>
</reference>
<proteinExistence type="inferred from homology"/>
<dbReference type="InterPro" id="IPR010310">
    <property type="entry name" value="T7SS_ESAT-6-like"/>
</dbReference>
<sequence>MEINVDFGQLAEGQSSCQRVATNMQTKFDDLKQNLQPLITTWTGSAAEAYQQHQTAWDQSFEKLREILSKTAIALGTAKDAYQQNESKGAGSWG</sequence>
<organism evidence="2 3">
    <name type="scientific">Crossiella equi</name>
    <dbReference type="NCBI Taxonomy" id="130796"/>
    <lineage>
        <taxon>Bacteria</taxon>
        <taxon>Bacillati</taxon>
        <taxon>Actinomycetota</taxon>
        <taxon>Actinomycetes</taxon>
        <taxon>Pseudonocardiales</taxon>
        <taxon>Pseudonocardiaceae</taxon>
        <taxon>Crossiella</taxon>
    </lineage>
</organism>
<dbReference type="SUPFAM" id="SSF140453">
    <property type="entry name" value="EsxAB dimer-like"/>
    <property type="match status" value="1"/>
</dbReference>
<dbReference type="NCBIfam" id="TIGR03930">
    <property type="entry name" value="WXG100_ESAT6"/>
    <property type="match status" value="1"/>
</dbReference>